<protein>
    <submittedName>
        <fullName evidence="1">Uncharacterized protein</fullName>
    </submittedName>
</protein>
<proteinExistence type="predicted"/>
<dbReference type="EMBL" id="GBXM01101356">
    <property type="protein sequence ID" value="JAH07221.1"/>
    <property type="molecule type" value="Transcribed_RNA"/>
</dbReference>
<evidence type="ECO:0000313" key="1">
    <source>
        <dbReference type="EMBL" id="JAH07221.1"/>
    </source>
</evidence>
<reference evidence="1" key="1">
    <citation type="submission" date="2014-11" db="EMBL/GenBank/DDBJ databases">
        <authorList>
            <person name="Amaro Gonzalez C."/>
        </authorList>
    </citation>
    <scope>NUCLEOTIDE SEQUENCE</scope>
</reference>
<accession>A0A0E9PRH2</accession>
<organism evidence="1">
    <name type="scientific">Anguilla anguilla</name>
    <name type="common">European freshwater eel</name>
    <name type="synonym">Muraena anguilla</name>
    <dbReference type="NCBI Taxonomy" id="7936"/>
    <lineage>
        <taxon>Eukaryota</taxon>
        <taxon>Metazoa</taxon>
        <taxon>Chordata</taxon>
        <taxon>Craniata</taxon>
        <taxon>Vertebrata</taxon>
        <taxon>Euteleostomi</taxon>
        <taxon>Actinopterygii</taxon>
        <taxon>Neopterygii</taxon>
        <taxon>Teleostei</taxon>
        <taxon>Anguilliformes</taxon>
        <taxon>Anguillidae</taxon>
        <taxon>Anguilla</taxon>
    </lineage>
</organism>
<reference evidence="1" key="2">
    <citation type="journal article" date="2015" name="Fish Shellfish Immunol.">
        <title>Early steps in the European eel (Anguilla anguilla)-Vibrio vulnificus interaction in the gills: Role of the RtxA13 toxin.</title>
        <authorList>
            <person name="Callol A."/>
            <person name="Pajuelo D."/>
            <person name="Ebbesson L."/>
            <person name="Teles M."/>
            <person name="MacKenzie S."/>
            <person name="Amaro C."/>
        </authorList>
    </citation>
    <scope>NUCLEOTIDE SEQUENCE</scope>
</reference>
<name>A0A0E9PRH2_ANGAN</name>
<sequence length="46" mass="5491">MRFCMRSPDTIIPVQSAGLQWHQKNNRGRPLWPFLVIMRPEAKNLR</sequence>
<dbReference type="AlphaFoldDB" id="A0A0E9PRH2"/>